<organism evidence="4 5">
    <name type="scientific">Blastococcus colisei</name>
    <dbReference type="NCBI Taxonomy" id="1564162"/>
    <lineage>
        <taxon>Bacteria</taxon>
        <taxon>Bacillati</taxon>
        <taxon>Actinomycetota</taxon>
        <taxon>Actinomycetes</taxon>
        <taxon>Geodermatophilales</taxon>
        <taxon>Geodermatophilaceae</taxon>
        <taxon>Blastococcus</taxon>
    </lineage>
</organism>
<dbReference type="PROSITE" id="PS50887">
    <property type="entry name" value="GGDEF"/>
    <property type="match status" value="1"/>
</dbReference>
<dbReference type="NCBIfam" id="TIGR00254">
    <property type="entry name" value="GGDEF"/>
    <property type="match status" value="1"/>
</dbReference>
<feature type="transmembrane region" description="Helical" evidence="1">
    <location>
        <begin position="211"/>
        <end position="234"/>
    </location>
</feature>
<feature type="transmembrane region" description="Helical" evidence="1">
    <location>
        <begin position="153"/>
        <end position="172"/>
    </location>
</feature>
<dbReference type="InterPro" id="IPR052155">
    <property type="entry name" value="Biofilm_reg_signaling"/>
</dbReference>
<dbReference type="InterPro" id="IPR035919">
    <property type="entry name" value="EAL_sf"/>
</dbReference>
<dbReference type="InterPro" id="IPR029787">
    <property type="entry name" value="Nucleotide_cyclase"/>
</dbReference>
<keyword evidence="1" id="KW-0472">Membrane</keyword>
<evidence type="ECO:0000259" key="2">
    <source>
        <dbReference type="PROSITE" id="PS50883"/>
    </source>
</evidence>
<feature type="transmembrane region" description="Helical" evidence="1">
    <location>
        <begin position="124"/>
        <end position="141"/>
    </location>
</feature>
<dbReference type="SUPFAM" id="SSF141868">
    <property type="entry name" value="EAL domain-like"/>
    <property type="match status" value="1"/>
</dbReference>
<reference evidence="4 5" key="1">
    <citation type="submission" date="2019-06" db="EMBL/GenBank/DDBJ databases">
        <title>Sequencing the genomes of 1000 actinobacteria strains.</title>
        <authorList>
            <person name="Klenk H.-P."/>
        </authorList>
    </citation>
    <scope>NUCLEOTIDE SEQUENCE [LARGE SCALE GENOMIC DNA]</scope>
    <source>
        <strain evidence="4 5">DSM 46837</strain>
    </source>
</reference>
<evidence type="ECO:0000313" key="5">
    <source>
        <dbReference type="Proteomes" id="UP000319865"/>
    </source>
</evidence>
<dbReference type="AlphaFoldDB" id="A0A543P043"/>
<feature type="transmembrane region" description="Helical" evidence="1">
    <location>
        <begin position="184"/>
        <end position="204"/>
    </location>
</feature>
<feature type="domain" description="GGDEF" evidence="3">
    <location>
        <begin position="364"/>
        <end position="499"/>
    </location>
</feature>
<keyword evidence="1" id="KW-1133">Transmembrane helix</keyword>
<dbReference type="PANTHER" id="PTHR44757:SF2">
    <property type="entry name" value="BIOFILM ARCHITECTURE MAINTENANCE PROTEIN MBAA"/>
    <property type="match status" value="1"/>
</dbReference>
<accession>A0A543P043</accession>
<evidence type="ECO:0000259" key="3">
    <source>
        <dbReference type="PROSITE" id="PS50887"/>
    </source>
</evidence>
<dbReference type="RefSeq" id="WP_142027385.1">
    <property type="nucleotide sequence ID" value="NZ_VFQE01000002.1"/>
</dbReference>
<evidence type="ECO:0000256" key="1">
    <source>
        <dbReference type="SAM" id="Phobius"/>
    </source>
</evidence>
<feature type="transmembrane region" description="Helical" evidence="1">
    <location>
        <begin position="25"/>
        <end position="46"/>
    </location>
</feature>
<dbReference type="SMART" id="SM00267">
    <property type="entry name" value="GGDEF"/>
    <property type="match status" value="1"/>
</dbReference>
<dbReference type="SUPFAM" id="SSF55073">
    <property type="entry name" value="Nucleotide cyclase"/>
    <property type="match status" value="1"/>
</dbReference>
<sequence length="769" mass="81541">MRRTRPRDAQGTDARVRGADRPLRIVQVLGAVLAAGYLVSFLPVVARSAAYRAVLDGDANNLFILGLVGLVTARAILYRRERLAWSSFAAALAAYLAGSLTHVLHYDGLVGAVRPNWADVGWMSFYPLAYLTFVLMVRARVRRFTTSMWLDGLVVALTAAAFGVAVLVGAFRGAAVDEAAAVSMVYPVADLVLLTVITGALTVIGRGAGAAWWWLTTGLVIFVLTDAVYAIQVLQSTYADGGPLDLGWGAAFFCFGMAACQRPRRGRAQRLTGTGALVLPALCTLAALAMLFHGYVESGSVLAGGLAVAAVLAALARTALAFRDVRALADSRRQARTDELTGLPNRRSVFEALEAADDRLATGAGVAVLVLDLDRFKEINDSLGHAVGDALLRQVGPRLTRELRAEDFLARLGGDEFVVLAADLVGADAVTLAARLRAQLQQPFRVGGTSLTIDASVGVAIGPEHSVTAEELLQLADLAMYSAKAGRSGSSGGVAAYDDARDGHGRHRLEAVEQLRTGITGGQLVLHYQPKLALATGEVEGVEALVRWQHPTRGLIFPDAFIDLAESAGLMSRLTSAVVDMALAQCRAWADEGCLLTVSVNVSPSNLVDEDFPDEVAEALRRHRVPAAALVLEVTESILVEDRERAVRVLSRLREAGVGVSIDDYGTGYSSLAYLAALPVTELKLDRVFVAAMTGSSRAASIVTSTLQLAHALDLTLVAEGAEAQATVDALAGLGCDVVQGYHLSRPLPAEQLWSWLQNRPPATVRSLA</sequence>
<dbReference type="CDD" id="cd01949">
    <property type="entry name" value="GGDEF"/>
    <property type="match status" value="1"/>
</dbReference>
<gene>
    <name evidence="4" type="ORF">FHU33_4064</name>
</gene>
<dbReference type="InterPro" id="IPR001633">
    <property type="entry name" value="EAL_dom"/>
</dbReference>
<comment type="caution">
    <text evidence="4">The sequence shown here is derived from an EMBL/GenBank/DDBJ whole genome shotgun (WGS) entry which is preliminary data.</text>
</comment>
<dbReference type="CDD" id="cd01948">
    <property type="entry name" value="EAL"/>
    <property type="match status" value="1"/>
</dbReference>
<dbReference type="EMBL" id="VFQE01000002">
    <property type="protein sequence ID" value="TQN37413.1"/>
    <property type="molecule type" value="Genomic_DNA"/>
</dbReference>
<keyword evidence="1" id="KW-0812">Transmembrane</keyword>
<dbReference type="PROSITE" id="PS50883">
    <property type="entry name" value="EAL"/>
    <property type="match status" value="1"/>
</dbReference>
<dbReference type="Gene3D" id="3.30.70.270">
    <property type="match status" value="1"/>
</dbReference>
<dbReference type="OrthoDB" id="23692at2"/>
<feature type="transmembrane region" description="Helical" evidence="1">
    <location>
        <begin position="58"/>
        <end position="77"/>
    </location>
</feature>
<dbReference type="Pfam" id="PF00990">
    <property type="entry name" value="GGDEF"/>
    <property type="match status" value="1"/>
</dbReference>
<feature type="transmembrane region" description="Helical" evidence="1">
    <location>
        <begin position="84"/>
        <end position="104"/>
    </location>
</feature>
<evidence type="ECO:0000313" key="4">
    <source>
        <dbReference type="EMBL" id="TQN37413.1"/>
    </source>
</evidence>
<dbReference type="InterPro" id="IPR000160">
    <property type="entry name" value="GGDEF_dom"/>
</dbReference>
<dbReference type="InterPro" id="IPR043128">
    <property type="entry name" value="Rev_trsase/Diguanyl_cyclase"/>
</dbReference>
<keyword evidence="5" id="KW-1185">Reference proteome</keyword>
<dbReference type="Gene3D" id="3.20.20.450">
    <property type="entry name" value="EAL domain"/>
    <property type="match status" value="1"/>
</dbReference>
<dbReference type="Proteomes" id="UP000319865">
    <property type="component" value="Unassembled WGS sequence"/>
</dbReference>
<feature type="domain" description="EAL" evidence="2">
    <location>
        <begin position="508"/>
        <end position="761"/>
    </location>
</feature>
<feature type="transmembrane region" description="Helical" evidence="1">
    <location>
        <begin position="246"/>
        <end position="263"/>
    </location>
</feature>
<name>A0A543P043_9ACTN</name>
<protein>
    <submittedName>
        <fullName evidence="4">Diguanylate cyclase/phosphodiesterase</fullName>
    </submittedName>
</protein>
<proteinExistence type="predicted"/>
<dbReference type="PANTHER" id="PTHR44757">
    <property type="entry name" value="DIGUANYLATE CYCLASE DGCP"/>
    <property type="match status" value="1"/>
</dbReference>
<dbReference type="Pfam" id="PF00563">
    <property type="entry name" value="EAL"/>
    <property type="match status" value="1"/>
</dbReference>
<dbReference type="SMART" id="SM00052">
    <property type="entry name" value="EAL"/>
    <property type="match status" value="1"/>
</dbReference>
<feature type="transmembrane region" description="Helical" evidence="1">
    <location>
        <begin position="275"/>
        <end position="295"/>
    </location>
</feature>